<reference evidence="2 3" key="1">
    <citation type="submission" date="2024-05" db="EMBL/GenBank/DDBJ databases">
        <authorList>
            <person name="Park S."/>
        </authorList>
    </citation>
    <scope>NUCLEOTIDE SEQUENCE [LARGE SCALE GENOMIC DNA]</scope>
    <source>
        <strain evidence="2 3">DGU5</strain>
    </source>
</reference>
<protein>
    <submittedName>
        <fullName evidence="2">Replication initiator protein A</fullName>
    </submittedName>
</protein>
<dbReference type="Pfam" id="PF10134">
    <property type="entry name" value="RPA"/>
    <property type="match status" value="1"/>
</dbReference>
<organism evidence="2 3">
    <name type="scientific">Aurantiacibacter flavus</name>
    <dbReference type="NCBI Taxonomy" id="3145232"/>
    <lineage>
        <taxon>Bacteria</taxon>
        <taxon>Pseudomonadati</taxon>
        <taxon>Pseudomonadota</taxon>
        <taxon>Alphaproteobacteria</taxon>
        <taxon>Sphingomonadales</taxon>
        <taxon>Erythrobacteraceae</taxon>
        <taxon>Aurantiacibacter</taxon>
    </lineage>
</organism>
<dbReference type="Proteomes" id="UP001484535">
    <property type="component" value="Unassembled WGS sequence"/>
</dbReference>
<keyword evidence="3" id="KW-1185">Reference proteome</keyword>
<proteinExistence type="predicted"/>
<sequence>MSRARRQSVPEQFDLFLPYLADLPLRDQREMMERPFFSLAKTKRVKPIDYTSPDGKLWVHVSANPDYGMATIWDADILIYCASQLADMARRGVNDVPRKLHLMPYDLLRAIGRPTTGRAYELLGQALDRLVSTTIKTNIRAENRREATFSWLDGWTQLVDEKTERSRGMTIELSNWFWEGVMMKGGVLSIDRAYFDITGGRERWLYRVARKHAGGAGEGGFAISMPVLFEKSGAEGQYRRFKFEMLKLAEKNALPGYALAVETSARDGEPMLRMTRVDGKDGAEKGLAQAKEPASASEAGQGRAQAVSPGKRREAKAALDPASESESAAPETVDASKLVRSAIAGLSDKATRGFMTDETIAHLREKCPGWDLYALHAEFTRWVDADATRLPANWQKAFIGWVKRHHEKHRHQLRG</sequence>
<feature type="region of interest" description="Disordered" evidence="1">
    <location>
        <begin position="285"/>
        <end position="333"/>
    </location>
</feature>
<evidence type="ECO:0000313" key="2">
    <source>
        <dbReference type="EMBL" id="MEN7538769.1"/>
    </source>
</evidence>
<evidence type="ECO:0000313" key="3">
    <source>
        <dbReference type="Proteomes" id="UP001484535"/>
    </source>
</evidence>
<accession>A0ABV0D0V8</accession>
<gene>
    <name evidence="2" type="ORF">ABDJ38_16470</name>
</gene>
<comment type="caution">
    <text evidence="2">The sequence shown here is derived from an EMBL/GenBank/DDBJ whole genome shotgun (WGS) entry which is preliminary data.</text>
</comment>
<name>A0ABV0D0V8_9SPHN</name>
<dbReference type="InterPro" id="IPR018777">
    <property type="entry name" value="Replication_initiator_prot_A"/>
</dbReference>
<dbReference type="EMBL" id="JBDLBR010000009">
    <property type="protein sequence ID" value="MEN7538769.1"/>
    <property type="molecule type" value="Genomic_DNA"/>
</dbReference>
<evidence type="ECO:0000256" key="1">
    <source>
        <dbReference type="SAM" id="MobiDB-lite"/>
    </source>
</evidence>
<dbReference type="RefSeq" id="WP_346786231.1">
    <property type="nucleotide sequence ID" value="NZ_JBDLBR010000009.1"/>
</dbReference>